<dbReference type="InterPro" id="IPR015422">
    <property type="entry name" value="PyrdxlP-dep_Trfase_small"/>
</dbReference>
<reference evidence="1" key="1">
    <citation type="submission" date="2021-02" db="EMBL/GenBank/DDBJ databases">
        <authorList>
            <person name="Dougan E. K."/>
            <person name="Rhodes N."/>
            <person name="Thang M."/>
            <person name="Chan C."/>
        </authorList>
    </citation>
    <scope>NUCLEOTIDE SEQUENCE</scope>
</reference>
<evidence type="ECO:0000313" key="1">
    <source>
        <dbReference type="EMBL" id="CAE8743738.1"/>
    </source>
</evidence>
<dbReference type="InterPro" id="IPR015421">
    <property type="entry name" value="PyrdxlP-dep_Trfase_major"/>
</dbReference>
<dbReference type="AlphaFoldDB" id="A0A813M1K6"/>
<organism evidence="1 2">
    <name type="scientific">Polarella glacialis</name>
    <name type="common">Dinoflagellate</name>
    <dbReference type="NCBI Taxonomy" id="89957"/>
    <lineage>
        <taxon>Eukaryota</taxon>
        <taxon>Sar</taxon>
        <taxon>Alveolata</taxon>
        <taxon>Dinophyceae</taxon>
        <taxon>Suessiales</taxon>
        <taxon>Suessiaceae</taxon>
        <taxon>Polarella</taxon>
    </lineage>
</organism>
<evidence type="ECO:0008006" key="3">
    <source>
        <dbReference type="Google" id="ProtNLM"/>
    </source>
</evidence>
<dbReference type="EMBL" id="CAJNNW010037671">
    <property type="protein sequence ID" value="CAE8743738.1"/>
    <property type="molecule type" value="Genomic_DNA"/>
</dbReference>
<name>A0A813M1K6_POLGL</name>
<comment type="caution">
    <text evidence="1">The sequence shown here is derived from an EMBL/GenBank/DDBJ whole genome shotgun (WGS) entry which is preliminary data.</text>
</comment>
<proteinExistence type="predicted"/>
<sequence length="162" mass="17836">MFASGTYWLSAPPMAAALATLDALEADSCKALLHMQEMGRKLIFGLEEMGQKHGLKLTMSGPPAMPLLTFDDEQPLHRPQGERWCTLMAEAGIWLHPHHNWYITASHSSEDIDRTLQAADRAFAVLASQEGRKSEGSNHLIGILPLQADQLLELQHVLAMAA</sequence>
<protein>
    <recommendedName>
        <fullName evidence="3">Glutamate-1-semialdehyde 2,1-aminomutase</fullName>
    </recommendedName>
</protein>
<dbReference type="Gene3D" id="3.90.1150.10">
    <property type="entry name" value="Aspartate Aminotransferase, domain 1"/>
    <property type="match status" value="1"/>
</dbReference>
<dbReference type="SUPFAM" id="SSF53383">
    <property type="entry name" value="PLP-dependent transferases"/>
    <property type="match status" value="1"/>
</dbReference>
<dbReference type="InterPro" id="IPR015424">
    <property type="entry name" value="PyrdxlP-dep_Trfase"/>
</dbReference>
<accession>A0A813M1K6</accession>
<gene>
    <name evidence="1" type="ORF">PGLA2088_LOCUS51553</name>
</gene>
<evidence type="ECO:0000313" key="2">
    <source>
        <dbReference type="Proteomes" id="UP000626109"/>
    </source>
</evidence>
<dbReference type="Gene3D" id="3.40.640.10">
    <property type="entry name" value="Type I PLP-dependent aspartate aminotransferase-like (Major domain)"/>
    <property type="match status" value="1"/>
</dbReference>
<dbReference type="Proteomes" id="UP000626109">
    <property type="component" value="Unassembled WGS sequence"/>
</dbReference>